<reference evidence="1" key="1">
    <citation type="submission" date="2022-05" db="EMBL/GenBank/DDBJ databases">
        <authorList>
            <person name="Yi M."/>
        </authorList>
    </citation>
    <scope>NUCLEOTIDE SEQUENCE</scope>
    <source>
        <strain evidence="1">DS2</strain>
    </source>
</reference>
<reference evidence="1" key="2">
    <citation type="submission" date="2023-08" db="EMBL/GenBank/DDBJ databases">
        <title>Isolation, Identification, Denitrification Characteristics of A Highly Efficient Aerobic Denitrifying Bacterial Strain DS2.</title>
        <authorList>
            <person name="Wang H."/>
        </authorList>
    </citation>
    <scope>NUCLEOTIDE SEQUENCE</scope>
    <source>
        <strain evidence="1">DS2</strain>
    </source>
</reference>
<evidence type="ECO:0000313" key="2">
    <source>
        <dbReference type="Proteomes" id="UP001202943"/>
    </source>
</evidence>
<protein>
    <submittedName>
        <fullName evidence="1">Uncharacterized protein</fullName>
    </submittedName>
</protein>
<dbReference type="Proteomes" id="UP001202943">
    <property type="component" value="Unassembled WGS sequence"/>
</dbReference>
<dbReference type="EMBL" id="JAMHFX010000054">
    <property type="protein sequence ID" value="MCO1619264.1"/>
    <property type="molecule type" value="Genomic_DNA"/>
</dbReference>
<name>A0AAW5HDP5_PSEPU</name>
<organism evidence="1 2">
    <name type="scientific">Pseudomonas putida</name>
    <name type="common">Arthrobacter siderocapsulatus</name>
    <dbReference type="NCBI Taxonomy" id="303"/>
    <lineage>
        <taxon>Bacteria</taxon>
        <taxon>Pseudomonadati</taxon>
        <taxon>Pseudomonadota</taxon>
        <taxon>Gammaproteobacteria</taxon>
        <taxon>Pseudomonadales</taxon>
        <taxon>Pseudomonadaceae</taxon>
        <taxon>Pseudomonas</taxon>
    </lineage>
</organism>
<accession>A0AAW5HDP5</accession>
<dbReference type="RefSeq" id="WP_225521521.1">
    <property type="nucleotide sequence ID" value="NZ_JAMHFX010000054.1"/>
</dbReference>
<proteinExistence type="predicted"/>
<gene>
    <name evidence="1" type="ORF">M8C81_01480</name>
</gene>
<comment type="caution">
    <text evidence="1">The sequence shown here is derived from an EMBL/GenBank/DDBJ whole genome shotgun (WGS) entry which is preliminary data.</text>
</comment>
<evidence type="ECO:0000313" key="1">
    <source>
        <dbReference type="EMBL" id="MCO1619264.1"/>
    </source>
</evidence>
<dbReference type="AlphaFoldDB" id="A0AAW5HDP5"/>
<sequence length="147" mass="16161">MALVILGFLLAVLFAIPTYGISLLAFFALKFLIDHNGVAKLTAAAVNSYGSGNPVVLPHINNAAIRSFFQRYGTTEKKYERFESPFGFYIGYVKTLVQDEHVVLIGRQGGNLIVNSIETPVQFGDDFVSLVGKKQFIDEIVSGLQSR</sequence>